<name>A0A226DHC2_FOLCA</name>
<organism evidence="1 2">
    <name type="scientific">Folsomia candida</name>
    <name type="common">Springtail</name>
    <dbReference type="NCBI Taxonomy" id="158441"/>
    <lineage>
        <taxon>Eukaryota</taxon>
        <taxon>Metazoa</taxon>
        <taxon>Ecdysozoa</taxon>
        <taxon>Arthropoda</taxon>
        <taxon>Hexapoda</taxon>
        <taxon>Collembola</taxon>
        <taxon>Entomobryomorpha</taxon>
        <taxon>Isotomoidea</taxon>
        <taxon>Isotomidae</taxon>
        <taxon>Proisotominae</taxon>
        <taxon>Folsomia</taxon>
    </lineage>
</organism>
<sequence>MSLRKECKQAILDALKKDGMPPIIDKTYDSIWSAFAKTQPSALSSQGNFQETHVYSITPTSAFASSTGQLVDSDVWGNLQKCLEKFGVDNKYATRVITAMKKKFGESPSQADIKAMMT</sequence>
<keyword evidence="2" id="KW-1185">Reference proteome</keyword>
<dbReference type="AlphaFoldDB" id="A0A226DHC2"/>
<proteinExistence type="predicted"/>
<evidence type="ECO:0000313" key="2">
    <source>
        <dbReference type="Proteomes" id="UP000198287"/>
    </source>
</evidence>
<comment type="caution">
    <text evidence="1">The sequence shown here is derived from an EMBL/GenBank/DDBJ whole genome shotgun (WGS) entry which is preliminary data.</text>
</comment>
<evidence type="ECO:0000313" key="1">
    <source>
        <dbReference type="EMBL" id="OXA43586.1"/>
    </source>
</evidence>
<reference evidence="1 2" key="1">
    <citation type="submission" date="2015-12" db="EMBL/GenBank/DDBJ databases">
        <title>The genome of Folsomia candida.</title>
        <authorList>
            <person name="Faddeeva A."/>
            <person name="Derks M.F."/>
            <person name="Anvar Y."/>
            <person name="Smit S."/>
            <person name="Van Straalen N."/>
            <person name="Roelofs D."/>
        </authorList>
    </citation>
    <scope>NUCLEOTIDE SEQUENCE [LARGE SCALE GENOMIC DNA]</scope>
    <source>
        <strain evidence="1 2">VU population</strain>
        <tissue evidence="1">Whole body</tissue>
    </source>
</reference>
<dbReference type="OrthoDB" id="7771268at2759"/>
<dbReference type="EMBL" id="LNIX01000021">
    <property type="protein sequence ID" value="OXA43586.1"/>
    <property type="molecule type" value="Genomic_DNA"/>
</dbReference>
<gene>
    <name evidence="1" type="ORF">Fcan01_21496</name>
</gene>
<dbReference type="Proteomes" id="UP000198287">
    <property type="component" value="Unassembled WGS sequence"/>
</dbReference>
<accession>A0A226DHC2</accession>
<protein>
    <submittedName>
        <fullName evidence="1">Uncharacterized protein</fullName>
    </submittedName>
</protein>